<organism evidence="2 3">
    <name type="scientific">Ophiocordyceps australis</name>
    <dbReference type="NCBI Taxonomy" id="1399860"/>
    <lineage>
        <taxon>Eukaryota</taxon>
        <taxon>Fungi</taxon>
        <taxon>Dikarya</taxon>
        <taxon>Ascomycota</taxon>
        <taxon>Pezizomycotina</taxon>
        <taxon>Sordariomycetes</taxon>
        <taxon>Hypocreomycetidae</taxon>
        <taxon>Hypocreales</taxon>
        <taxon>Ophiocordycipitaceae</taxon>
        <taxon>Ophiocordyceps</taxon>
    </lineage>
</organism>
<accession>A0A2C5ZHJ3</accession>
<protein>
    <submittedName>
        <fullName evidence="2">Uncharacterized protein</fullName>
    </submittedName>
</protein>
<dbReference type="OrthoDB" id="10396767at2759"/>
<proteinExistence type="predicted"/>
<dbReference type="AlphaFoldDB" id="A0A2C5ZHJ3"/>
<keyword evidence="3" id="KW-1185">Reference proteome</keyword>
<sequence length="129" mass="14126">MAAYNQSLEVSGSVTLDVKGPITIHMSRPNSTSTTIQVIENNGNESEVKKEKKRLAIFSALRRHGKEEPIRGLDISAPTMGQTLAMPSTDPRTGLSRPSSQCSDDMGAMAARHFFTSSRDDDDEEDALW</sequence>
<name>A0A2C5ZHJ3_9HYPO</name>
<feature type="region of interest" description="Disordered" evidence="1">
    <location>
        <begin position="69"/>
        <end position="104"/>
    </location>
</feature>
<evidence type="ECO:0000256" key="1">
    <source>
        <dbReference type="SAM" id="MobiDB-lite"/>
    </source>
</evidence>
<reference evidence="2 3" key="1">
    <citation type="submission" date="2017-06" db="EMBL/GenBank/DDBJ databases">
        <title>Ant-infecting Ophiocordyceps genomes reveal a high diversity of potential behavioral manipulation genes and a possible major role for enterotoxins.</title>
        <authorList>
            <person name="De Bekker C."/>
            <person name="Evans H.C."/>
            <person name="Brachmann A."/>
            <person name="Hughes D.P."/>
        </authorList>
    </citation>
    <scope>NUCLEOTIDE SEQUENCE [LARGE SCALE GENOMIC DNA]</scope>
    <source>
        <strain evidence="2 3">1348a</strain>
    </source>
</reference>
<evidence type="ECO:0000313" key="2">
    <source>
        <dbReference type="EMBL" id="PHH81435.1"/>
    </source>
</evidence>
<comment type="caution">
    <text evidence="2">The sequence shown here is derived from an EMBL/GenBank/DDBJ whole genome shotgun (WGS) entry which is preliminary data.</text>
</comment>
<evidence type="ECO:0000313" key="3">
    <source>
        <dbReference type="Proteomes" id="UP000224854"/>
    </source>
</evidence>
<dbReference type="Proteomes" id="UP000224854">
    <property type="component" value="Unassembled WGS sequence"/>
</dbReference>
<gene>
    <name evidence="2" type="ORF">CDD82_782</name>
</gene>
<dbReference type="EMBL" id="NJEU01000120">
    <property type="protein sequence ID" value="PHH81435.1"/>
    <property type="molecule type" value="Genomic_DNA"/>
</dbReference>